<evidence type="ECO:0000259" key="9">
    <source>
        <dbReference type="Pfam" id="PF02470"/>
    </source>
</evidence>
<evidence type="ECO:0000256" key="2">
    <source>
        <dbReference type="ARBA" id="ARBA00022475"/>
    </source>
</evidence>
<comment type="caution">
    <text evidence="10">The sequence shown here is derived from an EMBL/GenBank/DDBJ whole genome shotgun (WGS) entry which is preliminary data.</text>
</comment>
<name>A0ABU3B4R2_9GAMM</name>
<dbReference type="RefSeq" id="WP_311657216.1">
    <property type="nucleotide sequence ID" value="NZ_JAVRHY010000002.1"/>
</dbReference>
<keyword evidence="4 8" id="KW-0812">Transmembrane</keyword>
<dbReference type="NCBIfam" id="NF008070">
    <property type="entry name" value="PRK10807.1"/>
    <property type="match status" value="1"/>
</dbReference>
<accession>A0ABU3B4R2</accession>
<dbReference type="InterPro" id="IPR003399">
    <property type="entry name" value="Mce/MlaD"/>
</dbReference>
<dbReference type="InterPro" id="IPR051800">
    <property type="entry name" value="PqiA-PqiB_transport"/>
</dbReference>
<evidence type="ECO:0000256" key="6">
    <source>
        <dbReference type="ARBA" id="ARBA00023136"/>
    </source>
</evidence>
<reference evidence="10 11" key="1">
    <citation type="submission" date="2023-09" db="EMBL/GenBank/DDBJ databases">
        <authorList>
            <person name="Rey-Velasco X."/>
        </authorList>
    </citation>
    <scope>NUCLEOTIDE SEQUENCE [LARGE SCALE GENOMIC DNA]</scope>
    <source>
        <strain evidence="10 11">P385</strain>
    </source>
</reference>
<gene>
    <name evidence="10" type="primary">pqiB</name>
    <name evidence="10" type="ORF">RM531_03070</name>
</gene>
<dbReference type="EMBL" id="JAVRHY010000002">
    <property type="protein sequence ID" value="MDT0617441.1"/>
    <property type="molecule type" value="Genomic_DNA"/>
</dbReference>
<evidence type="ECO:0000256" key="5">
    <source>
        <dbReference type="ARBA" id="ARBA00022989"/>
    </source>
</evidence>
<organism evidence="10 11">
    <name type="scientific">Spectribacter acetivorans</name>
    <dbReference type="NCBI Taxonomy" id="3075603"/>
    <lineage>
        <taxon>Bacteria</taxon>
        <taxon>Pseudomonadati</taxon>
        <taxon>Pseudomonadota</taxon>
        <taxon>Gammaproteobacteria</taxon>
        <taxon>Salinisphaerales</taxon>
        <taxon>Salinisphaeraceae</taxon>
        <taxon>Spectribacter</taxon>
    </lineage>
</organism>
<dbReference type="PANTHER" id="PTHR30462:SF2">
    <property type="entry name" value="INTERMEMBRANE TRANSPORT PROTEIN PQIB"/>
    <property type="match status" value="1"/>
</dbReference>
<dbReference type="Proteomes" id="UP001259982">
    <property type="component" value="Unassembled WGS sequence"/>
</dbReference>
<keyword evidence="3" id="KW-0997">Cell inner membrane</keyword>
<evidence type="ECO:0000313" key="11">
    <source>
        <dbReference type="Proteomes" id="UP001259982"/>
    </source>
</evidence>
<evidence type="ECO:0000256" key="8">
    <source>
        <dbReference type="SAM" id="Phobius"/>
    </source>
</evidence>
<keyword evidence="2" id="KW-1003">Cell membrane</keyword>
<feature type="domain" description="Mce/MlaD" evidence="9">
    <location>
        <begin position="169"/>
        <end position="227"/>
    </location>
</feature>
<proteinExistence type="predicted"/>
<evidence type="ECO:0000256" key="1">
    <source>
        <dbReference type="ARBA" id="ARBA00004533"/>
    </source>
</evidence>
<evidence type="ECO:0000313" key="10">
    <source>
        <dbReference type="EMBL" id="MDT0617441.1"/>
    </source>
</evidence>
<evidence type="ECO:0000256" key="7">
    <source>
        <dbReference type="SAM" id="MobiDB-lite"/>
    </source>
</evidence>
<comment type="subcellular location">
    <subcellularLocation>
        <location evidence="1">Cell inner membrane</location>
    </subcellularLocation>
</comment>
<feature type="transmembrane region" description="Helical" evidence="8">
    <location>
        <begin position="20"/>
        <end position="38"/>
    </location>
</feature>
<feature type="domain" description="Mce/MlaD" evidence="9">
    <location>
        <begin position="47"/>
        <end position="136"/>
    </location>
</feature>
<dbReference type="PANTHER" id="PTHR30462">
    <property type="entry name" value="INTERMEMBRANE TRANSPORT PROTEIN PQIB-RELATED"/>
    <property type="match status" value="1"/>
</dbReference>
<feature type="region of interest" description="Disordered" evidence="7">
    <location>
        <begin position="530"/>
        <end position="549"/>
    </location>
</feature>
<keyword evidence="5 8" id="KW-1133">Transmembrane helix</keyword>
<dbReference type="Pfam" id="PF02470">
    <property type="entry name" value="MlaD"/>
    <property type="match status" value="3"/>
</dbReference>
<keyword evidence="11" id="KW-1185">Reference proteome</keyword>
<evidence type="ECO:0000256" key="3">
    <source>
        <dbReference type="ARBA" id="ARBA00022519"/>
    </source>
</evidence>
<keyword evidence="6 8" id="KW-0472">Membrane</keyword>
<evidence type="ECO:0000256" key="4">
    <source>
        <dbReference type="ARBA" id="ARBA00022692"/>
    </source>
</evidence>
<protein>
    <submittedName>
        <fullName evidence="10">Intermembrane transport protein PqiB</fullName>
    </submittedName>
</protein>
<sequence>MTDSDLQTAHIDQQRGPWLSAVWIIPLVAILVGGWLFYQNVLARGALVTLELPNAEGLEAGRTTVKIRNVEVGKVEDVRLTGDYSGTIAEIRMDRDATGLLVEDTRFWVVKPRIGRRGISGLNTILSGAYVQMQPGESDKPRYRFEALEQPPVMESDAPGLSLRLSGREQAALSVGDPVLYQGREAGRVETAEFDAETQQMRYQVFVDQPYDSLIRRNTQFWNRSGVDVELSSEGVQVNLGSLEAMLAGGVTFGLPEDVPPGGAVSNGDHFDLFASRDKAQQDRFDQQIEYIVLVRDSVRGLNPGAQLAFRGIRVGTVTDVPFFTEAVREQNFEDFRIPVRILFEPQRLGPAWGDRSLDEWRERLDGLFERGLRASVRPGNLLTGAMYMDLQIVDEPEPRDMVTVGDYPVFPSTVGGFTGIEQKISTLLDKLNNLDIEPTLNRLGDTLASSDRTFEEMTATLDSLNQVLKTDEARSLPAELEKTLREIQRTLGAYREGQPVYDQLDRALQQLTRVLDDLGPLADTLRESPDALLFGREPEEDPMPRAPR</sequence>
<feature type="domain" description="Mce/MlaD" evidence="9">
    <location>
        <begin position="292"/>
        <end position="392"/>
    </location>
</feature>